<feature type="domain" description="Pyrrolo-quinoline quinone repeat" evidence="1">
    <location>
        <begin position="272"/>
        <end position="394"/>
    </location>
</feature>
<proteinExistence type="predicted"/>
<protein>
    <recommendedName>
        <fullName evidence="1">Pyrrolo-quinoline quinone repeat domain-containing protein</fullName>
    </recommendedName>
</protein>
<dbReference type="Gene3D" id="2.40.128.630">
    <property type="match status" value="1"/>
</dbReference>
<evidence type="ECO:0000313" key="3">
    <source>
        <dbReference type="EMBL" id="GHO88262.1"/>
    </source>
</evidence>
<comment type="caution">
    <text evidence="2">The sequence shown here is derived from an EMBL/GenBank/DDBJ whole genome shotgun (WGS) entry which is preliminary data.</text>
</comment>
<dbReference type="RefSeq" id="WP_201365761.1">
    <property type="nucleotide sequence ID" value="NZ_BNJJ01000022.1"/>
</dbReference>
<dbReference type="SMART" id="SM00564">
    <property type="entry name" value="PQQ"/>
    <property type="match status" value="6"/>
</dbReference>
<dbReference type="InterPro" id="IPR015943">
    <property type="entry name" value="WD40/YVTN_repeat-like_dom_sf"/>
</dbReference>
<dbReference type="Proteomes" id="UP000635565">
    <property type="component" value="Unassembled WGS sequence"/>
</dbReference>
<evidence type="ECO:0000313" key="4">
    <source>
        <dbReference type="Proteomes" id="UP000635565"/>
    </source>
</evidence>
<feature type="domain" description="Pyrrolo-quinoline quinone repeat" evidence="1">
    <location>
        <begin position="103"/>
        <end position="243"/>
    </location>
</feature>
<organism evidence="2 4">
    <name type="scientific">Dictyobacter formicarum</name>
    <dbReference type="NCBI Taxonomy" id="2778368"/>
    <lineage>
        <taxon>Bacteria</taxon>
        <taxon>Bacillati</taxon>
        <taxon>Chloroflexota</taxon>
        <taxon>Ktedonobacteria</taxon>
        <taxon>Ktedonobacterales</taxon>
        <taxon>Dictyobacteraceae</taxon>
        <taxon>Dictyobacter</taxon>
    </lineage>
</organism>
<dbReference type="InterPro" id="IPR002372">
    <property type="entry name" value="PQQ_rpt_dom"/>
</dbReference>
<dbReference type="SUPFAM" id="SSF50998">
    <property type="entry name" value="Quinoprotein alcohol dehydrogenase-like"/>
    <property type="match status" value="1"/>
</dbReference>
<evidence type="ECO:0000313" key="2">
    <source>
        <dbReference type="EMBL" id="GHO88142.1"/>
    </source>
</evidence>
<dbReference type="InterPro" id="IPR018391">
    <property type="entry name" value="PQQ_b-propeller_rpt"/>
</dbReference>
<dbReference type="PANTHER" id="PTHR34512">
    <property type="entry name" value="CELL SURFACE PROTEIN"/>
    <property type="match status" value="1"/>
</dbReference>
<evidence type="ECO:0000259" key="1">
    <source>
        <dbReference type="Pfam" id="PF13360"/>
    </source>
</evidence>
<gene>
    <name evidence="2" type="ORF">KSZ_61480</name>
    <name evidence="3" type="ORF">KSZ_62680</name>
</gene>
<accession>A0ABQ3VPG3</accession>
<sequence>MFQNLKVDSSRGTVFSSVGLFLLLFLLTDCGPGTPAPNRPHGSQPLPPSAYVLSSAGDLTAYQTNGAMLWRQTGQAENATESDLPPVGTHLIVAKQALYAATNVLSAYTRSGQVIWHQTLSAVALNMALGHLLYVAEEGGSVTAWNPTTGQLVWQQTGLLPVGDVVLAQDAHHLFVGGGNRLTAFDAQTGTVRWSYDGDPGEHMQQMDLHGSSLLLSTDGSLTDLDAQSGRQRWQQDTQTQARYVDGRTGTLYTIYIDVFLPAGGQAAASSGLRATDLQSGNVLWQHPYPIQVGESGTISPAGFLWASQTRLTSWTLQGRQRWQQPYQGAPVVQVQALGTSSFLVSTRDGVLTDLDVQAGHQRWQQAVGSRTSVTDIRVHSSLIWVISTDALHVLTPAGDKQWALETLPASAAVALA</sequence>
<dbReference type="InterPro" id="IPR011047">
    <property type="entry name" value="Quinoprotein_ADH-like_sf"/>
</dbReference>
<keyword evidence="4" id="KW-1185">Reference proteome</keyword>
<reference evidence="2 4" key="1">
    <citation type="journal article" date="2021" name="Int. J. Syst. Evol. Microbiol.">
        <title>Reticulibacter mediterranei gen. nov., sp. nov., within the new family Reticulibacteraceae fam. nov., and Ktedonospora formicarum gen. nov., sp. nov., Ktedonobacter robiniae sp. nov., Dictyobacter formicarum sp. nov. and Dictyobacter arantiisoli sp. nov., belonging to the class Ktedonobacteria.</title>
        <authorList>
            <person name="Yabe S."/>
            <person name="Zheng Y."/>
            <person name="Wang C.M."/>
            <person name="Sakai Y."/>
            <person name="Abe K."/>
            <person name="Yokota A."/>
            <person name="Donadio S."/>
            <person name="Cavaletti L."/>
            <person name="Monciardini P."/>
        </authorList>
    </citation>
    <scope>NUCLEOTIDE SEQUENCE [LARGE SCALE GENOMIC DNA]</scope>
    <source>
        <strain evidence="2 4">SOSP1-9</strain>
    </source>
</reference>
<dbReference type="EMBL" id="BNJJ01000022">
    <property type="protein sequence ID" value="GHO88262.1"/>
    <property type="molecule type" value="Genomic_DNA"/>
</dbReference>
<dbReference type="Pfam" id="PF13360">
    <property type="entry name" value="PQQ_2"/>
    <property type="match status" value="2"/>
</dbReference>
<dbReference type="EMBL" id="BNJJ01000022">
    <property type="protein sequence ID" value="GHO88142.1"/>
    <property type="molecule type" value="Genomic_DNA"/>
</dbReference>
<name>A0ABQ3VPG3_9CHLR</name>
<dbReference type="Gene3D" id="2.130.10.10">
    <property type="entry name" value="YVTN repeat-like/Quinoprotein amine dehydrogenase"/>
    <property type="match status" value="1"/>
</dbReference>
<dbReference type="PANTHER" id="PTHR34512:SF30">
    <property type="entry name" value="OUTER MEMBRANE PROTEIN ASSEMBLY FACTOR BAMB"/>
    <property type="match status" value="1"/>
</dbReference>